<protein>
    <submittedName>
        <fullName evidence="2">Uncharacterized protein</fullName>
    </submittedName>
</protein>
<reference evidence="2" key="1">
    <citation type="submission" date="2020-10" db="EMBL/GenBank/DDBJ databases">
        <authorList>
            <person name="Gilroy R."/>
        </authorList>
    </citation>
    <scope>NUCLEOTIDE SEQUENCE</scope>
    <source>
        <strain evidence="2">CHK190-19873</strain>
    </source>
</reference>
<accession>A0A9D1ET70</accession>
<gene>
    <name evidence="2" type="ORF">IAB44_09755</name>
</gene>
<reference evidence="2" key="2">
    <citation type="journal article" date="2021" name="PeerJ">
        <title>Extensive microbial diversity within the chicken gut microbiome revealed by metagenomics and culture.</title>
        <authorList>
            <person name="Gilroy R."/>
            <person name="Ravi A."/>
            <person name="Getino M."/>
            <person name="Pursley I."/>
            <person name="Horton D.L."/>
            <person name="Alikhan N.F."/>
            <person name="Baker D."/>
            <person name="Gharbi K."/>
            <person name="Hall N."/>
            <person name="Watson M."/>
            <person name="Adriaenssens E.M."/>
            <person name="Foster-Nyarko E."/>
            <person name="Jarju S."/>
            <person name="Secka A."/>
            <person name="Antonio M."/>
            <person name="Oren A."/>
            <person name="Chaudhuri R.R."/>
            <person name="La Ragione R."/>
            <person name="Hildebrand F."/>
            <person name="Pallen M.J."/>
        </authorList>
    </citation>
    <scope>NUCLEOTIDE SEQUENCE</scope>
    <source>
        <strain evidence="2">CHK190-19873</strain>
    </source>
</reference>
<evidence type="ECO:0000256" key="1">
    <source>
        <dbReference type="SAM" id="Phobius"/>
    </source>
</evidence>
<dbReference type="EMBL" id="DVIQ01000057">
    <property type="protein sequence ID" value="HIS31812.1"/>
    <property type="molecule type" value="Genomic_DNA"/>
</dbReference>
<feature type="transmembrane region" description="Helical" evidence="1">
    <location>
        <begin position="25"/>
        <end position="44"/>
    </location>
</feature>
<organism evidence="2 3">
    <name type="scientific">Candidatus Limivivens intestinipullorum</name>
    <dbReference type="NCBI Taxonomy" id="2840858"/>
    <lineage>
        <taxon>Bacteria</taxon>
        <taxon>Bacillati</taxon>
        <taxon>Bacillota</taxon>
        <taxon>Clostridia</taxon>
        <taxon>Lachnospirales</taxon>
        <taxon>Lachnospiraceae</taxon>
        <taxon>Lachnospiraceae incertae sedis</taxon>
        <taxon>Candidatus Limivivens</taxon>
    </lineage>
</organism>
<comment type="caution">
    <text evidence="2">The sequence shown here is derived from an EMBL/GenBank/DDBJ whole genome shotgun (WGS) entry which is preliminary data.</text>
</comment>
<evidence type="ECO:0000313" key="3">
    <source>
        <dbReference type="Proteomes" id="UP000823935"/>
    </source>
</evidence>
<dbReference type="AlphaFoldDB" id="A0A9D1ET70"/>
<name>A0A9D1ET70_9FIRM</name>
<keyword evidence="1" id="KW-1133">Transmembrane helix</keyword>
<dbReference type="PROSITE" id="PS51257">
    <property type="entry name" value="PROKAR_LIPOPROTEIN"/>
    <property type="match status" value="1"/>
</dbReference>
<sequence>MRILGWGLFLLGILLILLGCWLRQFWLIIIADIGMLAAIIFLAVSNRCPHCGRFLGRAGGGTFCPHCGERLEK</sequence>
<keyword evidence="1" id="KW-0472">Membrane</keyword>
<proteinExistence type="predicted"/>
<dbReference type="Proteomes" id="UP000823935">
    <property type="component" value="Unassembled WGS sequence"/>
</dbReference>
<evidence type="ECO:0000313" key="2">
    <source>
        <dbReference type="EMBL" id="HIS31812.1"/>
    </source>
</evidence>
<keyword evidence="1" id="KW-0812">Transmembrane</keyword>